<dbReference type="Gene3D" id="4.10.1090.10">
    <property type="entry name" value="Endosialidase, domain 4"/>
    <property type="match status" value="1"/>
</dbReference>
<dbReference type="OrthoDB" id="6054389at2"/>
<proteinExistence type="predicted"/>
<dbReference type="RefSeq" id="WP_136003941.1">
    <property type="nucleotide sequence ID" value="NZ_SRYW01000004.1"/>
</dbReference>
<dbReference type="Pfam" id="PF13884">
    <property type="entry name" value="Peptidase_S74"/>
    <property type="match status" value="1"/>
</dbReference>
<evidence type="ECO:0000313" key="2">
    <source>
        <dbReference type="EMBL" id="TGY35266.1"/>
    </source>
</evidence>
<evidence type="ECO:0000313" key="3">
    <source>
        <dbReference type="Proteomes" id="UP000306631"/>
    </source>
</evidence>
<dbReference type="InterPro" id="IPR030392">
    <property type="entry name" value="S74_ICA"/>
</dbReference>
<name>A0A4S2D2A1_STEMA</name>
<dbReference type="EMBL" id="SRYW01000004">
    <property type="protein sequence ID" value="TGY35266.1"/>
    <property type="molecule type" value="Genomic_DNA"/>
</dbReference>
<dbReference type="AlphaFoldDB" id="A0A4S2D2A1"/>
<dbReference type="InterPro" id="IPR044914">
    <property type="entry name" value="Endosialidase_C_dom_sf"/>
</dbReference>
<dbReference type="CDD" id="cd10144">
    <property type="entry name" value="Peptidase_S74_CIMCD"/>
    <property type="match status" value="1"/>
</dbReference>
<dbReference type="PROSITE" id="PS51688">
    <property type="entry name" value="ICA"/>
    <property type="match status" value="1"/>
</dbReference>
<protein>
    <submittedName>
        <fullName evidence="2">Tail fiber domain-containing protein</fullName>
    </submittedName>
</protein>
<comment type="caution">
    <text evidence="2">The sequence shown here is derived from an EMBL/GenBank/DDBJ whole genome shotgun (WGS) entry which is preliminary data.</text>
</comment>
<dbReference type="InterPro" id="IPR036388">
    <property type="entry name" value="WH-like_DNA-bd_sf"/>
</dbReference>
<dbReference type="Proteomes" id="UP000306631">
    <property type="component" value="Unassembled WGS sequence"/>
</dbReference>
<sequence length="571" mass="58342">MVDKKVKLKDQLGRVVRLDSGDAGATLGKNLYGPDGKLLTAQQIINPDSSKPGASPTIWKLIREIPANVQKVAALMTAGFVVRLSAGDWVTRLLAPGTGIEITNPAGEAGDPTIGLANVADTGAGTLLATTFDAKGRKTGSRAATITGTANQIVVTNGDAAAGLPTLSLATAVMTSLGEADSAVQSVVPGTGISVNNADPRNPIVSSTVVGGVSSVNARTGAVAVPDFVSKATAPTGTDYGRPIIDGDRWFNSSTGISYTSNGGTWLSDGSSAPVSSVFNRTGSVVAQSGDYTAAQVGADPAGSAAAVAAAKYDKVGGTIGGAASGSDPVRVEGSGAGYVGIDVVNLNASTTTIARLRFVTSNKNVGFLAGAAGTVGEDGFSIYDYSLNTPMMFASAASVRPGTDNARTLGSATARWSVVYAGTGSINTSDAREKSPVRTLEQAEISAAAQLGREIGAYKWLASVEAKGDAARWHIGMTVQRAIEVMQSHGLDPFAYGFICYDSWEEEPDQSSEWPDELDDDGNVVCPGGSVASPGRAAGDLYSFRPDGLHAFILRGLAARLEALEARLTS</sequence>
<organism evidence="2 3">
    <name type="scientific">Stenotrophomonas maltophilia</name>
    <name type="common">Pseudomonas maltophilia</name>
    <name type="synonym">Xanthomonas maltophilia</name>
    <dbReference type="NCBI Taxonomy" id="40324"/>
    <lineage>
        <taxon>Bacteria</taxon>
        <taxon>Pseudomonadati</taxon>
        <taxon>Pseudomonadota</taxon>
        <taxon>Gammaproteobacteria</taxon>
        <taxon>Lysobacterales</taxon>
        <taxon>Lysobacteraceae</taxon>
        <taxon>Stenotrophomonas</taxon>
        <taxon>Stenotrophomonas maltophilia group</taxon>
    </lineage>
</organism>
<accession>A0A4S2D2A1</accession>
<feature type="domain" description="Peptidase S74" evidence="1">
    <location>
        <begin position="430"/>
        <end position="569"/>
    </location>
</feature>
<gene>
    <name evidence="2" type="ORF">E5352_05980</name>
</gene>
<dbReference type="Gene3D" id="1.10.10.10">
    <property type="entry name" value="Winged helix-like DNA-binding domain superfamily/Winged helix DNA-binding domain"/>
    <property type="match status" value="1"/>
</dbReference>
<evidence type="ECO:0000259" key="1">
    <source>
        <dbReference type="PROSITE" id="PS51688"/>
    </source>
</evidence>
<reference evidence="2 3" key="1">
    <citation type="submission" date="2019-04" db="EMBL/GenBank/DDBJ databases">
        <title>Microbes associate with the intestines of laboratory mice.</title>
        <authorList>
            <person name="Navarre W."/>
            <person name="Wong E."/>
            <person name="Huang K."/>
            <person name="Tropini C."/>
            <person name="Ng K."/>
            <person name="Yu B."/>
        </authorList>
    </citation>
    <scope>NUCLEOTIDE SEQUENCE [LARGE SCALE GENOMIC DNA]</scope>
    <source>
        <strain evidence="2 3">NM62_B4-13</strain>
    </source>
</reference>